<feature type="chain" id="PRO_5002934436" evidence="2">
    <location>
        <begin position="18"/>
        <end position="70"/>
    </location>
</feature>
<dbReference type="AlphaFoldDB" id="C3XI89"/>
<feature type="region of interest" description="Disordered" evidence="1">
    <location>
        <begin position="28"/>
        <end position="54"/>
    </location>
</feature>
<keyword evidence="2" id="KW-0732">Signal</keyword>
<organism evidence="3 4">
    <name type="scientific">Helicobacter bilis ATCC 43879</name>
    <dbReference type="NCBI Taxonomy" id="613026"/>
    <lineage>
        <taxon>Bacteria</taxon>
        <taxon>Pseudomonadati</taxon>
        <taxon>Campylobacterota</taxon>
        <taxon>Epsilonproteobacteria</taxon>
        <taxon>Campylobacterales</taxon>
        <taxon>Helicobacteraceae</taxon>
        <taxon>Helicobacter</taxon>
    </lineage>
</organism>
<proteinExistence type="predicted"/>
<evidence type="ECO:0000256" key="1">
    <source>
        <dbReference type="SAM" id="MobiDB-lite"/>
    </source>
</evidence>
<reference evidence="3 4" key="1">
    <citation type="journal article" date="2014" name="Genome Announc.">
        <title>Draft genome sequences of six enterohepatic helicobacter species isolated from humans and one from rhesus macaques.</title>
        <authorList>
            <person name="Shen Z."/>
            <person name="Sheh A."/>
            <person name="Young S.K."/>
            <person name="Abouelliel A."/>
            <person name="Ward D.V."/>
            <person name="Earl A.M."/>
            <person name="Fox J.G."/>
        </authorList>
    </citation>
    <scope>NUCLEOTIDE SEQUENCE [LARGE SCALE GENOMIC DNA]</scope>
    <source>
        <strain evidence="3 4">ATCC 43879</strain>
    </source>
</reference>
<evidence type="ECO:0000313" key="3">
    <source>
        <dbReference type="EMBL" id="EEO24728.1"/>
    </source>
</evidence>
<gene>
    <name evidence="3" type="ORF">HRAG_01785</name>
</gene>
<sequence>MRKIASISAVLCSIAFANNSMSMQQDYIDNPYDNMSQTSTHNQDMRNDNGWGADLAQKKKVTMQRRGVGL</sequence>
<keyword evidence="4" id="KW-1185">Reference proteome</keyword>
<accession>C3XI89</accession>
<name>C3XI89_9HELI</name>
<comment type="caution">
    <text evidence="3">The sequence shown here is derived from an EMBL/GenBank/DDBJ whole genome shotgun (WGS) entry which is preliminary data.</text>
</comment>
<dbReference type="Proteomes" id="UP000005085">
    <property type="component" value="Unassembled WGS sequence"/>
</dbReference>
<feature type="compositionally biased region" description="Polar residues" evidence="1">
    <location>
        <begin position="28"/>
        <end position="42"/>
    </location>
</feature>
<feature type="signal peptide" evidence="2">
    <location>
        <begin position="1"/>
        <end position="17"/>
    </location>
</feature>
<evidence type="ECO:0000256" key="2">
    <source>
        <dbReference type="SAM" id="SignalP"/>
    </source>
</evidence>
<dbReference type="RefSeq" id="WP_005219686.1">
    <property type="nucleotide sequence ID" value="NZ_KI392040.1"/>
</dbReference>
<protein>
    <submittedName>
        <fullName evidence="3">Uncharacterized protein</fullName>
    </submittedName>
</protein>
<evidence type="ECO:0000313" key="4">
    <source>
        <dbReference type="Proteomes" id="UP000005085"/>
    </source>
</evidence>
<dbReference type="HOGENOM" id="CLU_2752235_0_0_7"/>
<dbReference type="EMBL" id="ACDN02000069">
    <property type="protein sequence ID" value="EEO24728.1"/>
    <property type="molecule type" value="Genomic_DNA"/>
</dbReference>